<dbReference type="InterPro" id="IPR011009">
    <property type="entry name" value="Kinase-like_dom_sf"/>
</dbReference>
<keyword evidence="8" id="KW-1185">Reference proteome</keyword>
<evidence type="ECO:0000256" key="5">
    <source>
        <dbReference type="ARBA" id="ARBA00022840"/>
    </source>
</evidence>
<organism evidence="7 8">
    <name type="scientific">Favolaschia claudopus</name>
    <dbReference type="NCBI Taxonomy" id="2862362"/>
    <lineage>
        <taxon>Eukaryota</taxon>
        <taxon>Fungi</taxon>
        <taxon>Dikarya</taxon>
        <taxon>Basidiomycota</taxon>
        <taxon>Agaricomycotina</taxon>
        <taxon>Agaricomycetes</taxon>
        <taxon>Agaricomycetidae</taxon>
        <taxon>Agaricales</taxon>
        <taxon>Marasmiineae</taxon>
        <taxon>Mycenaceae</taxon>
        <taxon>Favolaschia</taxon>
    </lineage>
</organism>
<dbReference type="PROSITE" id="PS50011">
    <property type="entry name" value="PROTEIN_KINASE_DOM"/>
    <property type="match status" value="1"/>
</dbReference>
<dbReference type="SMART" id="SM00220">
    <property type="entry name" value="S_TKc"/>
    <property type="match status" value="1"/>
</dbReference>
<evidence type="ECO:0000256" key="2">
    <source>
        <dbReference type="ARBA" id="ARBA00022679"/>
    </source>
</evidence>
<dbReference type="CDD" id="cd00180">
    <property type="entry name" value="PKc"/>
    <property type="match status" value="1"/>
</dbReference>
<name>A0AAW0BPX9_9AGAR</name>
<protein>
    <submittedName>
        <fullName evidence="7">Kinase-like domain-containing protein</fullName>
    </submittedName>
</protein>
<evidence type="ECO:0000313" key="7">
    <source>
        <dbReference type="EMBL" id="KAK7028282.1"/>
    </source>
</evidence>
<dbReference type="Proteomes" id="UP001362999">
    <property type="component" value="Unassembled WGS sequence"/>
</dbReference>
<keyword evidence="5" id="KW-0067">ATP-binding</keyword>
<evidence type="ECO:0000313" key="8">
    <source>
        <dbReference type="Proteomes" id="UP001362999"/>
    </source>
</evidence>
<evidence type="ECO:0000256" key="4">
    <source>
        <dbReference type="ARBA" id="ARBA00022777"/>
    </source>
</evidence>
<dbReference type="EMBL" id="JAWWNJ010000028">
    <property type="protein sequence ID" value="KAK7028282.1"/>
    <property type="molecule type" value="Genomic_DNA"/>
</dbReference>
<dbReference type="SUPFAM" id="SSF56112">
    <property type="entry name" value="Protein kinase-like (PK-like)"/>
    <property type="match status" value="1"/>
</dbReference>
<keyword evidence="2" id="KW-0808">Transferase</keyword>
<keyword evidence="3" id="KW-0547">Nucleotide-binding</keyword>
<dbReference type="InterPro" id="IPR000719">
    <property type="entry name" value="Prot_kinase_dom"/>
</dbReference>
<sequence>MAASSPAPEISMLFLNTTETAVGSRKLGSEAPPSSLPWTPTKLRQFGRFSCQACANPGSAFGLENLMGSEDNVPPGIRSRSQQLSDSLHSVMQFAASKARAGTGVPSGRMMFDGLEYWYIASGGYGKVFGFEIGNRPYVIKIRTRLPKTAQISHDEYLAEKRVLELLNNGPEHPNLLLGVQFCEKLNEAFPPRIGITVFKHHPGTLSNVRSIICHDDRIATRLYAAVIREIASGLNHLHSLKIIHKDIKPENILVSFPGHCIIADYGACEIKENLNPFYHPSSDNIHSYGGIVSEQFCPPEIMQLASNGSYVYDEASDWWSLGVTIYSLITGETWSRETARLFREALDPHRQQCMREAMFRYVCPADICGLVMKMCETDPKERIKDIVPVTGMLINESGGIISDSDAPFMWVGTYPDHELAWNERYGSKQE</sequence>
<dbReference type="Pfam" id="PF00069">
    <property type="entry name" value="Pkinase"/>
    <property type="match status" value="1"/>
</dbReference>
<evidence type="ECO:0000256" key="1">
    <source>
        <dbReference type="ARBA" id="ARBA00022527"/>
    </source>
</evidence>
<dbReference type="Gene3D" id="1.10.510.10">
    <property type="entry name" value="Transferase(Phosphotransferase) domain 1"/>
    <property type="match status" value="1"/>
</dbReference>
<keyword evidence="4 7" id="KW-0418">Kinase</keyword>
<evidence type="ECO:0000256" key="3">
    <source>
        <dbReference type="ARBA" id="ARBA00022741"/>
    </source>
</evidence>
<keyword evidence="1" id="KW-0723">Serine/threonine-protein kinase</keyword>
<dbReference type="GO" id="GO:0004674">
    <property type="term" value="F:protein serine/threonine kinase activity"/>
    <property type="evidence" value="ECO:0007669"/>
    <property type="project" value="UniProtKB-KW"/>
</dbReference>
<comment type="caution">
    <text evidence="7">The sequence shown here is derived from an EMBL/GenBank/DDBJ whole genome shotgun (WGS) entry which is preliminary data.</text>
</comment>
<dbReference type="PROSITE" id="PS00108">
    <property type="entry name" value="PROTEIN_KINASE_ST"/>
    <property type="match status" value="1"/>
</dbReference>
<gene>
    <name evidence="7" type="ORF">R3P38DRAFT_918636</name>
</gene>
<dbReference type="GO" id="GO:0005524">
    <property type="term" value="F:ATP binding"/>
    <property type="evidence" value="ECO:0007669"/>
    <property type="project" value="UniProtKB-KW"/>
</dbReference>
<dbReference type="AlphaFoldDB" id="A0AAW0BPX9"/>
<accession>A0AAW0BPX9</accession>
<dbReference type="InterPro" id="IPR008271">
    <property type="entry name" value="Ser/Thr_kinase_AS"/>
</dbReference>
<evidence type="ECO:0000259" key="6">
    <source>
        <dbReference type="PROSITE" id="PS50011"/>
    </source>
</evidence>
<reference evidence="7 8" key="1">
    <citation type="journal article" date="2024" name="J Genomics">
        <title>Draft genome sequencing and assembly of Favolaschia claudopus CIRM-BRFM 2984 isolated from oak limbs.</title>
        <authorList>
            <person name="Navarro D."/>
            <person name="Drula E."/>
            <person name="Chaduli D."/>
            <person name="Cazenave R."/>
            <person name="Ahrendt S."/>
            <person name="Wang J."/>
            <person name="Lipzen A."/>
            <person name="Daum C."/>
            <person name="Barry K."/>
            <person name="Grigoriev I.V."/>
            <person name="Favel A."/>
            <person name="Rosso M.N."/>
            <person name="Martin F."/>
        </authorList>
    </citation>
    <scope>NUCLEOTIDE SEQUENCE [LARGE SCALE GENOMIC DNA]</scope>
    <source>
        <strain evidence="7 8">CIRM-BRFM 2984</strain>
    </source>
</reference>
<feature type="domain" description="Protein kinase" evidence="6">
    <location>
        <begin position="114"/>
        <end position="410"/>
    </location>
</feature>
<proteinExistence type="predicted"/>
<dbReference type="PANTHER" id="PTHR24351">
    <property type="entry name" value="RIBOSOMAL PROTEIN S6 KINASE"/>
    <property type="match status" value="1"/>
</dbReference>